<dbReference type="EMBL" id="CAJNOJ010000433">
    <property type="protein sequence ID" value="CAF1446749.1"/>
    <property type="molecule type" value="Genomic_DNA"/>
</dbReference>
<evidence type="ECO:0000256" key="2">
    <source>
        <dbReference type="SAM" id="SignalP"/>
    </source>
</evidence>
<keyword evidence="2" id="KW-0732">Signal</keyword>
<comment type="caution">
    <text evidence="3">The sequence shown here is derived from an EMBL/GenBank/DDBJ whole genome shotgun (WGS) entry which is preliminary data.</text>
</comment>
<keyword evidence="5" id="KW-1185">Reference proteome</keyword>
<dbReference type="AlphaFoldDB" id="A0A815N7U7"/>
<evidence type="ECO:0008006" key="6">
    <source>
        <dbReference type="Google" id="ProtNLM"/>
    </source>
</evidence>
<feature type="chain" id="PRO_5036228319" description="Envelope protein" evidence="2">
    <location>
        <begin position="20"/>
        <end position="1091"/>
    </location>
</feature>
<dbReference type="Proteomes" id="UP000663828">
    <property type="component" value="Unassembled WGS sequence"/>
</dbReference>
<evidence type="ECO:0000313" key="3">
    <source>
        <dbReference type="EMBL" id="CAF1429583.1"/>
    </source>
</evidence>
<keyword evidence="1" id="KW-0472">Membrane</keyword>
<evidence type="ECO:0000313" key="5">
    <source>
        <dbReference type="Proteomes" id="UP000663828"/>
    </source>
</evidence>
<keyword evidence="1" id="KW-0812">Transmembrane</keyword>
<gene>
    <name evidence="4" type="ORF">EDS130_LOCUS39258</name>
    <name evidence="3" type="ORF">XAT740_LOCUS35695</name>
</gene>
<feature type="signal peptide" evidence="2">
    <location>
        <begin position="1"/>
        <end position="19"/>
    </location>
</feature>
<evidence type="ECO:0000256" key="1">
    <source>
        <dbReference type="SAM" id="Phobius"/>
    </source>
</evidence>
<reference evidence="3" key="1">
    <citation type="submission" date="2021-02" db="EMBL/GenBank/DDBJ databases">
        <authorList>
            <person name="Nowell W R."/>
        </authorList>
    </citation>
    <scope>NUCLEOTIDE SEQUENCE</scope>
</reference>
<proteinExistence type="predicted"/>
<name>A0A815N7U7_ADIRI</name>
<feature type="transmembrane region" description="Helical" evidence="1">
    <location>
        <begin position="353"/>
        <end position="379"/>
    </location>
</feature>
<dbReference type="EMBL" id="CAJNOR010003600">
    <property type="protein sequence ID" value="CAF1429583.1"/>
    <property type="molecule type" value="Genomic_DNA"/>
</dbReference>
<feature type="transmembrane region" description="Helical" evidence="1">
    <location>
        <begin position="853"/>
        <end position="871"/>
    </location>
</feature>
<organism evidence="3 5">
    <name type="scientific">Adineta ricciae</name>
    <name type="common">Rotifer</name>
    <dbReference type="NCBI Taxonomy" id="249248"/>
    <lineage>
        <taxon>Eukaryota</taxon>
        <taxon>Metazoa</taxon>
        <taxon>Spiralia</taxon>
        <taxon>Gnathifera</taxon>
        <taxon>Rotifera</taxon>
        <taxon>Eurotatoria</taxon>
        <taxon>Bdelloidea</taxon>
        <taxon>Adinetida</taxon>
        <taxon>Adinetidae</taxon>
        <taxon>Adineta</taxon>
    </lineage>
</organism>
<sequence length="1091" mass="129849">MIILSLYILYASLSTQTSISTIYKPSQEQYEKYQLKYPIDLKCPCQDLSIPYKQFITIEVEYNEICSSDFVKQKWIDYLFNENIGYYHPLDFRRSGSFKFQLLRTLCKQSKQIIDHKLEEFYSNYFISNQPISSNEFYTQVNYSIKSFQQKTISLFENSIKLIRQTICVNVLVTGIETRFIQKFEKGHSASPYWKTICYFDSRNGKMAWFECFCNDENIIIDEGIYDHINQYNYSDCNSFTNDIDYSHIFPHLLIPGMFASCSPIESLMHSTLECLFQQSCLDQITFYVSHSSVFMNNFSILKQDLSTKYKKIEELTKSLFIKQWNVVKSYEKYFNYCQPLSCQYIDERRNSFIYILTTTISLFGGLKLILPFIILNLITFIRKKKQQHSIDTNNGIAPRQMKNVLIDKPTQIQFKELQRNSFYHLQCPCTQISTEYSKFIQFHPTYHQICTSVFVSSLWSKWWVIWRKMEPCASSDFYNEAHHYFFLLSTYCQSAQETVSDELKQFYHEQYVTSVAVSENQLSSEITSLIRNFKIQIQKSFEIKLNIIQNVIFDNQLMSQLESNIYNISFDDINTIKYFPKERDDCLCATDSTCRETMRFCRNNTKKDIPNLFTSCYLVDSLLLSRTTCFYDEKCLDIIKNYMNPNTQLYEQLYSLYIDEESQYETNVTIETLIDHLFIEKWNDFYKYDKYYNSCKPSFCSYKIEQKPVFLYILTKLIRVYGGLTIIMRLLIPNIVRLIRRKRQRQERGIDLYGILEKAIVINFKETRQIKESNGMDSLSTFIYSIMNRIGEQYMSSNKAYYLMRFALTTIRFNRFYYAFQICENKLFQLNIFRTQSNNQHSIRKQILSTRVYLIIFTVVLLTYIIYVSLHKKIISVTLPLTSLTQYQQLYIQYPDTLICPCSEISIKYEEFIKFKPIYHEVCSSDFISQKWIDYLFVKHKVNDRNFHATISFQFQALKTLYLLIDETVKSKLLEFYSITWINNQLISKDMFENRINLIVDLFQKSTQQTFKQIFEMTREILHGNAFMSTYQTNWQYNLLEINSEFLFYTKPMTYNNNSCTCATSLDCLEAVILNHVPIGGLFIAHVKFF</sequence>
<protein>
    <recommendedName>
        <fullName evidence="6">Envelope protein</fullName>
    </recommendedName>
</protein>
<dbReference type="Proteomes" id="UP000663852">
    <property type="component" value="Unassembled WGS sequence"/>
</dbReference>
<keyword evidence="1" id="KW-1133">Transmembrane helix</keyword>
<feature type="transmembrane region" description="Helical" evidence="1">
    <location>
        <begin position="710"/>
        <end position="733"/>
    </location>
</feature>
<accession>A0A815N7U7</accession>
<evidence type="ECO:0000313" key="4">
    <source>
        <dbReference type="EMBL" id="CAF1446749.1"/>
    </source>
</evidence>